<keyword evidence="2" id="KW-1185">Reference proteome</keyword>
<proteinExistence type="predicted"/>
<sequence length="95" mass="10603">MKEPNLSPAQHQALNDYRQNCRSGWFESAPYQLCVESPVLSDLAVYEISSMHYPVFAVVVDRELDARGLDECMDLIDELIAPPTKSKGTWSSAGI</sequence>
<comment type="caution">
    <text evidence="1">The sequence shown here is derived from an EMBL/GenBank/DDBJ whole genome shotgun (WGS) entry which is preliminary data.</text>
</comment>
<dbReference type="Proteomes" id="UP001383192">
    <property type="component" value="Unassembled WGS sequence"/>
</dbReference>
<accession>A0AAW0DEB8</accession>
<name>A0AAW0DEB8_9AGAR</name>
<dbReference type="EMBL" id="JAYKXP010000017">
    <property type="protein sequence ID" value="KAK7049417.1"/>
    <property type="molecule type" value="Genomic_DNA"/>
</dbReference>
<dbReference type="AlphaFoldDB" id="A0AAW0DEB8"/>
<reference evidence="1 2" key="1">
    <citation type="submission" date="2024-01" db="EMBL/GenBank/DDBJ databases">
        <title>A draft genome for a cacao thread blight-causing isolate of Paramarasmius palmivorus.</title>
        <authorList>
            <person name="Baruah I.K."/>
            <person name="Bukari Y."/>
            <person name="Amoako-Attah I."/>
            <person name="Meinhardt L.W."/>
            <person name="Bailey B.A."/>
            <person name="Cohen S.P."/>
        </authorList>
    </citation>
    <scope>NUCLEOTIDE SEQUENCE [LARGE SCALE GENOMIC DNA]</scope>
    <source>
        <strain evidence="1 2">GH-12</strain>
    </source>
</reference>
<gene>
    <name evidence="1" type="ORF">VNI00_006018</name>
</gene>
<organism evidence="1 2">
    <name type="scientific">Paramarasmius palmivorus</name>
    <dbReference type="NCBI Taxonomy" id="297713"/>
    <lineage>
        <taxon>Eukaryota</taxon>
        <taxon>Fungi</taxon>
        <taxon>Dikarya</taxon>
        <taxon>Basidiomycota</taxon>
        <taxon>Agaricomycotina</taxon>
        <taxon>Agaricomycetes</taxon>
        <taxon>Agaricomycetidae</taxon>
        <taxon>Agaricales</taxon>
        <taxon>Marasmiineae</taxon>
        <taxon>Marasmiaceae</taxon>
        <taxon>Paramarasmius</taxon>
    </lineage>
</organism>
<evidence type="ECO:0000313" key="2">
    <source>
        <dbReference type="Proteomes" id="UP001383192"/>
    </source>
</evidence>
<protein>
    <submittedName>
        <fullName evidence="1">Uncharacterized protein</fullName>
    </submittedName>
</protein>
<evidence type="ECO:0000313" key="1">
    <source>
        <dbReference type="EMBL" id="KAK7049417.1"/>
    </source>
</evidence>